<evidence type="ECO:0000256" key="4">
    <source>
        <dbReference type="SAM" id="MobiDB-lite"/>
    </source>
</evidence>
<feature type="region of interest" description="Disordered" evidence="4">
    <location>
        <begin position="568"/>
        <end position="591"/>
    </location>
</feature>
<evidence type="ECO:0000256" key="6">
    <source>
        <dbReference type="SAM" id="SignalP"/>
    </source>
</evidence>
<keyword evidence="2 6" id="KW-0732">Signal</keyword>
<accession>A0AAN9VS69</accession>
<keyword evidence="5" id="KW-0812">Transmembrane</keyword>
<dbReference type="InterPro" id="IPR019819">
    <property type="entry name" value="Carboxylesterase_B_CS"/>
</dbReference>
<dbReference type="InterPro" id="IPR051093">
    <property type="entry name" value="Neuroligin/BSAL"/>
</dbReference>
<dbReference type="InterPro" id="IPR002018">
    <property type="entry name" value="CarbesteraseB"/>
</dbReference>
<keyword evidence="3" id="KW-0325">Glycoprotein</keyword>
<keyword evidence="9" id="KW-1185">Reference proteome</keyword>
<organism evidence="8 9">
    <name type="scientific">Gryllus longicercus</name>
    <dbReference type="NCBI Taxonomy" id="2509291"/>
    <lineage>
        <taxon>Eukaryota</taxon>
        <taxon>Metazoa</taxon>
        <taxon>Ecdysozoa</taxon>
        <taxon>Arthropoda</taxon>
        <taxon>Hexapoda</taxon>
        <taxon>Insecta</taxon>
        <taxon>Pterygota</taxon>
        <taxon>Neoptera</taxon>
        <taxon>Polyneoptera</taxon>
        <taxon>Orthoptera</taxon>
        <taxon>Ensifera</taxon>
        <taxon>Gryllidea</taxon>
        <taxon>Grylloidea</taxon>
        <taxon>Gryllidae</taxon>
        <taxon>Gryllinae</taxon>
        <taxon>Gryllus</taxon>
    </lineage>
</organism>
<evidence type="ECO:0000256" key="3">
    <source>
        <dbReference type="ARBA" id="ARBA00023180"/>
    </source>
</evidence>
<dbReference type="EMBL" id="JAZDUA010000238">
    <property type="protein sequence ID" value="KAK7863139.1"/>
    <property type="molecule type" value="Genomic_DNA"/>
</dbReference>
<evidence type="ECO:0000256" key="2">
    <source>
        <dbReference type="ARBA" id="ARBA00022729"/>
    </source>
</evidence>
<evidence type="ECO:0000256" key="1">
    <source>
        <dbReference type="ARBA" id="ARBA00005964"/>
    </source>
</evidence>
<comment type="similarity">
    <text evidence="1">Belongs to the type-B carboxylesterase/lipase family.</text>
</comment>
<gene>
    <name evidence="8" type="ORF">R5R35_012757</name>
</gene>
<dbReference type="Proteomes" id="UP001378592">
    <property type="component" value="Unassembled WGS sequence"/>
</dbReference>
<evidence type="ECO:0000313" key="8">
    <source>
        <dbReference type="EMBL" id="KAK7863139.1"/>
    </source>
</evidence>
<feature type="chain" id="PRO_5042982321" description="Carboxylesterase type B domain-containing protein" evidence="6">
    <location>
        <begin position="37"/>
        <end position="674"/>
    </location>
</feature>
<evidence type="ECO:0000259" key="7">
    <source>
        <dbReference type="Pfam" id="PF00135"/>
    </source>
</evidence>
<sequence length="674" mass="70305">MAPADALPPRASADLWVPLVLLAQLLLMQHAPPASAQEPLVVLRQGTLRGIRVFTDTRQPIMAFLGVPYAAPPVGELRFAAPERHAGWNGSLFAGSWRAACPQPLAAASAAGPALTDEDCLTLNVWAPDSPHYRPLPVVVFFEGQDFVTGAPQRFPGHDLAAEGLVVVAASYRLNVFGFLALGDAVARGNLGLLDQYVVLLWVRENIALFRGDPNAVTLMGHGAGAASAAMHLTSPRTAGLFQRAVLMSGSCASPWMRARPIAQVAAASRGLARKLGCLAPAPAPAPEDSALLLACLRAKPAAELLRAFEAQYQNSNWSELVGPVVDDFLPADGVYLGRDPLEVLAADGSPVPVLTGVTSAEGTATLDQWGELARQGGAALRQFLEQTALPHALRRYGLLPEGGGGGPLGAGAAGDAAVRALASWRYAEVAGAAEGDTAALRSALLQLFADTRVLAPHRRQLRLLAGGPQPVFAYAFTQPSAPDPFAPAGPQPPLNLSGGAPHGSELLYLLGPTALVQAVGRRPTPGEERLAKSLKRLWAEFAHRGEPTAGGFGYGLAWRRFSGSDGEWADLQEAPGPARPGPASGPATAAAAREADAFWNSLLPRMRDLGAAAGTGGAAGSAGPQRGATTDPAQPFRSATYTLVGFVVALLALLVACAVLLKRRAQERQRDLF</sequence>
<protein>
    <recommendedName>
        <fullName evidence="7">Carboxylesterase type B domain-containing protein</fullName>
    </recommendedName>
</protein>
<feature type="signal peptide" evidence="6">
    <location>
        <begin position="1"/>
        <end position="36"/>
    </location>
</feature>
<dbReference type="InterPro" id="IPR029058">
    <property type="entry name" value="AB_hydrolase_fold"/>
</dbReference>
<dbReference type="PANTHER" id="PTHR43903">
    <property type="entry name" value="NEUROLIGIN"/>
    <property type="match status" value="1"/>
</dbReference>
<feature type="compositionally biased region" description="Low complexity" evidence="4">
    <location>
        <begin position="582"/>
        <end position="591"/>
    </location>
</feature>
<keyword evidence="5" id="KW-0472">Membrane</keyword>
<feature type="domain" description="Carboxylesterase type B" evidence="7">
    <location>
        <begin position="38"/>
        <end position="574"/>
    </location>
</feature>
<feature type="transmembrane region" description="Helical" evidence="5">
    <location>
        <begin position="640"/>
        <end position="662"/>
    </location>
</feature>
<dbReference type="Pfam" id="PF00135">
    <property type="entry name" value="COesterase"/>
    <property type="match status" value="1"/>
</dbReference>
<dbReference type="Gene3D" id="3.40.50.1820">
    <property type="entry name" value="alpha/beta hydrolase"/>
    <property type="match status" value="1"/>
</dbReference>
<evidence type="ECO:0000313" key="9">
    <source>
        <dbReference type="Proteomes" id="UP001378592"/>
    </source>
</evidence>
<dbReference type="SUPFAM" id="SSF53474">
    <property type="entry name" value="alpha/beta-Hydrolases"/>
    <property type="match status" value="1"/>
</dbReference>
<keyword evidence="5" id="KW-1133">Transmembrane helix</keyword>
<dbReference type="PROSITE" id="PS00941">
    <property type="entry name" value="CARBOXYLESTERASE_B_2"/>
    <property type="match status" value="1"/>
</dbReference>
<feature type="region of interest" description="Disordered" evidence="4">
    <location>
        <begin position="614"/>
        <end position="634"/>
    </location>
</feature>
<reference evidence="8 9" key="1">
    <citation type="submission" date="2024-03" db="EMBL/GenBank/DDBJ databases">
        <title>The genome assembly and annotation of the cricket Gryllus longicercus Weissman &amp; Gray.</title>
        <authorList>
            <person name="Szrajer S."/>
            <person name="Gray D."/>
            <person name="Ylla G."/>
        </authorList>
    </citation>
    <scope>NUCLEOTIDE SEQUENCE [LARGE SCALE GENOMIC DNA]</scope>
    <source>
        <strain evidence="8">DAG 2021-001</strain>
        <tissue evidence="8">Whole body minus gut</tissue>
    </source>
</reference>
<comment type="caution">
    <text evidence="8">The sequence shown here is derived from an EMBL/GenBank/DDBJ whole genome shotgun (WGS) entry which is preliminary data.</text>
</comment>
<proteinExistence type="inferred from homology"/>
<name>A0AAN9VS69_9ORTH</name>
<evidence type="ECO:0000256" key="5">
    <source>
        <dbReference type="SAM" id="Phobius"/>
    </source>
</evidence>
<dbReference type="AlphaFoldDB" id="A0AAN9VS69"/>